<reference evidence="1 2" key="1">
    <citation type="submission" date="2018-07" db="EMBL/GenBank/DDBJ databases">
        <title>A high quality draft genome assembly of the barn swallow (H. rustica rustica).</title>
        <authorList>
            <person name="Formenti G."/>
            <person name="Chiara M."/>
            <person name="Poveda L."/>
            <person name="Francoijs K.-J."/>
            <person name="Bonisoli-Alquati A."/>
            <person name="Canova L."/>
            <person name="Gianfranceschi L."/>
            <person name="Horner D.S."/>
            <person name="Saino N."/>
        </authorList>
    </citation>
    <scope>NUCLEOTIDE SEQUENCE [LARGE SCALE GENOMIC DNA]</scope>
    <source>
        <strain evidence="1">Chelidonia</strain>
        <tissue evidence="1">Blood</tissue>
    </source>
</reference>
<proteinExistence type="predicted"/>
<dbReference type="EMBL" id="QRBI01000134">
    <property type="protein sequence ID" value="RMC02091.1"/>
    <property type="molecule type" value="Genomic_DNA"/>
</dbReference>
<keyword evidence="2" id="KW-1185">Reference proteome</keyword>
<evidence type="ECO:0000313" key="1">
    <source>
        <dbReference type="EMBL" id="RMC02091.1"/>
    </source>
</evidence>
<dbReference type="AlphaFoldDB" id="A0A3M0JP80"/>
<protein>
    <submittedName>
        <fullName evidence="1">Uncharacterized protein</fullName>
    </submittedName>
</protein>
<gene>
    <name evidence="1" type="ORF">DUI87_21253</name>
</gene>
<sequence>MPWSADFISEPGPSLCAEVCLPVTSKMLEQPDRSSLQGVTSCHRLFQLGICPQENVSVRYPMQVVSCEHRGGQTTSGQRSSSSNVLYLLADPRISMEELGKDTGISQMQPFAV</sequence>
<accession>A0A3M0JP80</accession>
<evidence type="ECO:0000313" key="2">
    <source>
        <dbReference type="Proteomes" id="UP000269221"/>
    </source>
</evidence>
<comment type="caution">
    <text evidence="1">The sequence shown here is derived from an EMBL/GenBank/DDBJ whole genome shotgun (WGS) entry which is preliminary data.</text>
</comment>
<dbReference type="Proteomes" id="UP000269221">
    <property type="component" value="Unassembled WGS sequence"/>
</dbReference>
<name>A0A3M0JP80_HIRRU</name>
<organism evidence="1 2">
    <name type="scientific">Hirundo rustica rustica</name>
    <dbReference type="NCBI Taxonomy" id="333673"/>
    <lineage>
        <taxon>Eukaryota</taxon>
        <taxon>Metazoa</taxon>
        <taxon>Chordata</taxon>
        <taxon>Craniata</taxon>
        <taxon>Vertebrata</taxon>
        <taxon>Euteleostomi</taxon>
        <taxon>Archelosauria</taxon>
        <taxon>Archosauria</taxon>
        <taxon>Dinosauria</taxon>
        <taxon>Saurischia</taxon>
        <taxon>Theropoda</taxon>
        <taxon>Coelurosauria</taxon>
        <taxon>Aves</taxon>
        <taxon>Neognathae</taxon>
        <taxon>Neoaves</taxon>
        <taxon>Telluraves</taxon>
        <taxon>Australaves</taxon>
        <taxon>Passeriformes</taxon>
        <taxon>Sylvioidea</taxon>
        <taxon>Hirundinidae</taxon>
        <taxon>Hirundo</taxon>
    </lineage>
</organism>